<dbReference type="Gene3D" id="3.10.300.10">
    <property type="entry name" value="Methylpurine-DNA glycosylase (MPG)"/>
    <property type="match status" value="1"/>
</dbReference>
<dbReference type="Proteomes" id="UP000019155">
    <property type="component" value="Unassembled WGS sequence"/>
</dbReference>
<evidence type="ECO:0000256" key="4">
    <source>
        <dbReference type="ARBA" id="ARBA00023204"/>
    </source>
</evidence>
<dbReference type="NCBIfam" id="TIGR00567">
    <property type="entry name" value="3mg"/>
    <property type="match status" value="1"/>
</dbReference>
<proteinExistence type="inferred from homology"/>
<dbReference type="CDD" id="cd00540">
    <property type="entry name" value="AAG"/>
    <property type="match status" value="1"/>
</dbReference>
<dbReference type="Pfam" id="PF02245">
    <property type="entry name" value="Pur_DNA_glyco"/>
    <property type="match status" value="1"/>
</dbReference>
<dbReference type="EMBL" id="AZMV01000006">
    <property type="protein sequence ID" value="ETY71204.1"/>
    <property type="molecule type" value="Genomic_DNA"/>
</dbReference>
<accession>W4N835</accession>
<comment type="caution">
    <text evidence="6">The sequence shown here is derived from an EMBL/GenBank/DDBJ whole genome shotgun (WGS) entry which is preliminary data.</text>
</comment>
<keyword evidence="4 5" id="KW-0234">DNA repair</keyword>
<dbReference type="PANTHER" id="PTHR10429">
    <property type="entry name" value="DNA-3-METHYLADENINE GLYCOSYLASE"/>
    <property type="match status" value="1"/>
</dbReference>
<organism evidence="6 7">
    <name type="scientific">Bifidobacterium moukalabense DSM 27321</name>
    <dbReference type="NCBI Taxonomy" id="1435051"/>
    <lineage>
        <taxon>Bacteria</taxon>
        <taxon>Bacillati</taxon>
        <taxon>Actinomycetota</taxon>
        <taxon>Actinomycetes</taxon>
        <taxon>Bifidobacteriales</taxon>
        <taxon>Bifidobacteriaceae</taxon>
        <taxon>Bifidobacterium</taxon>
    </lineage>
</organism>
<dbReference type="InterPro" id="IPR011034">
    <property type="entry name" value="Formyl_transferase-like_C_sf"/>
</dbReference>
<evidence type="ECO:0000256" key="1">
    <source>
        <dbReference type="ARBA" id="ARBA00009232"/>
    </source>
</evidence>
<evidence type="ECO:0000256" key="3">
    <source>
        <dbReference type="ARBA" id="ARBA00022801"/>
    </source>
</evidence>
<dbReference type="SUPFAM" id="SSF50486">
    <property type="entry name" value="FMT C-terminal domain-like"/>
    <property type="match status" value="1"/>
</dbReference>
<name>W4N835_9BIFI</name>
<evidence type="ECO:0000256" key="2">
    <source>
        <dbReference type="ARBA" id="ARBA00022763"/>
    </source>
</evidence>
<comment type="similarity">
    <text evidence="1 5">Belongs to the DNA glycosylase MPG family.</text>
</comment>
<dbReference type="STRING" id="1435051.BMOU_1234"/>
<evidence type="ECO:0000313" key="7">
    <source>
        <dbReference type="Proteomes" id="UP000019155"/>
    </source>
</evidence>
<dbReference type="GO" id="GO:0003905">
    <property type="term" value="F:alkylbase DNA N-glycosylase activity"/>
    <property type="evidence" value="ECO:0007669"/>
    <property type="project" value="InterPro"/>
</dbReference>
<dbReference type="AlphaFoldDB" id="W4N835"/>
<dbReference type="InterPro" id="IPR036995">
    <property type="entry name" value="MPG_sf"/>
</dbReference>
<dbReference type="HAMAP" id="MF_00527">
    <property type="entry name" value="3MGH"/>
    <property type="match status" value="1"/>
</dbReference>
<reference evidence="6 7" key="1">
    <citation type="journal article" date="2014" name="Genome Announc.">
        <title>The Genome Sequence of Bifidobacterium moukalabense DSM 27321 Highlights the Close Phylogenetic Relatedness with the Bifidobacterium dentium Taxon.</title>
        <authorList>
            <person name="Lugli G.A."/>
            <person name="Duranti S."/>
            <person name="Milani C."/>
            <person name="Turroni F."/>
            <person name="Viappiani A."/>
            <person name="Mangifesta M."/>
            <person name="van Sinderen D."/>
            <person name="Ventura M."/>
        </authorList>
    </citation>
    <scope>NUCLEOTIDE SEQUENCE [LARGE SCALE GENOMIC DNA]</scope>
    <source>
        <strain evidence="6 7">DSM 27321</strain>
    </source>
</reference>
<protein>
    <recommendedName>
        <fullName evidence="5">Putative 3-methyladenine DNA glycosylase</fullName>
        <ecNumber evidence="5">3.2.2.-</ecNumber>
    </recommendedName>
</protein>
<dbReference type="InterPro" id="IPR003180">
    <property type="entry name" value="MPG"/>
</dbReference>
<keyword evidence="7" id="KW-1185">Reference proteome</keyword>
<dbReference type="eggNOG" id="COG2094">
    <property type="taxonomic scope" value="Bacteria"/>
</dbReference>
<evidence type="ECO:0000313" key="6">
    <source>
        <dbReference type="EMBL" id="ETY71204.1"/>
    </source>
</evidence>
<dbReference type="GO" id="GO:0003677">
    <property type="term" value="F:DNA binding"/>
    <property type="evidence" value="ECO:0007669"/>
    <property type="project" value="InterPro"/>
</dbReference>
<sequence length="226" mass="24623">MRECMASRDFPDDILSGSVDEAAVGLLGCLLIREFEDGGVVVARIVETEAYDQDDPASHAFHGKSERNAALFGPAGHAYVYISYGMHRCFNISAGNDGFGAGALIRAVEPVRGIGIMRERRFANRSGSRTIIGDRKNVGNRKDVDLTNGPAKLCQAMGIDLSLYGHDMSVAPLYLERKALLEGEHIAASPRIGISKAIERLRRFFIVGNPYVTKSPLNRRGRPFAG</sequence>
<dbReference type="GO" id="GO:0006284">
    <property type="term" value="P:base-excision repair"/>
    <property type="evidence" value="ECO:0007669"/>
    <property type="project" value="InterPro"/>
</dbReference>
<evidence type="ECO:0000256" key="5">
    <source>
        <dbReference type="HAMAP-Rule" id="MF_00527"/>
    </source>
</evidence>
<dbReference type="PANTHER" id="PTHR10429:SF0">
    <property type="entry name" value="DNA-3-METHYLADENINE GLYCOSYLASE"/>
    <property type="match status" value="1"/>
</dbReference>
<keyword evidence="3 5" id="KW-0378">Hydrolase</keyword>
<dbReference type="NCBIfam" id="NF002003">
    <property type="entry name" value="PRK00802.1-3"/>
    <property type="match status" value="1"/>
</dbReference>
<keyword evidence="2 5" id="KW-0227">DNA damage</keyword>
<gene>
    <name evidence="6" type="ORF">BMOU_1234</name>
</gene>
<dbReference type="EC" id="3.2.2.-" evidence="5"/>
<dbReference type="FunFam" id="3.10.300.10:FF:000001">
    <property type="entry name" value="Putative 3-methyladenine DNA glycosylase"/>
    <property type="match status" value="1"/>
</dbReference>
<dbReference type="PATRIC" id="fig|1435051.3.peg.1212"/>